<evidence type="ECO:0000256" key="1">
    <source>
        <dbReference type="ARBA" id="ARBA00022670"/>
    </source>
</evidence>
<feature type="domain" description="Integrase catalytic" evidence="19">
    <location>
        <begin position="691"/>
        <end position="851"/>
    </location>
</feature>
<dbReference type="InterPro" id="IPR016197">
    <property type="entry name" value="Chromo-like_dom_sf"/>
</dbReference>
<evidence type="ECO:0000256" key="12">
    <source>
        <dbReference type="ARBA" id="ARBA00022932"/>
    </source>
</evidence>
<dbReference type="GO" id="GO:0003887">
    <property type="term" value="F:DNA-directed DNA polymerase activity"/>
    <property type="evidence" value="ECO:0007669"/>
    <property type="project" value="UniProtKB-KW"/>
</dbReference>
<dbReference type="GO" id="GO:0003677">
    <property type="term" value="F:DNA binding"/>
    <property type="evidence" value="ECO:0007669"/>
    <property type="project" value="UniProtKB-KW"/>
</dbReference>
<dbReference type="SUPFAM" id="SSF54160">
    <property type="entry name" value="Chromo domain-like"/>
    <property type="match status" value="1"/>
</dbReference>
<comment type="caution">
    <text evidence="20">The sequence shown here is derived from an EMBL/GenBank/DDBJ whole genome shotgun (WGS) entry which is preliminary data.</text>
</comment>
<dbReference type="FunFam" id="3.30.420.10:FF:000032">
    <property type="entry name" value="Retrovirus-related Pol polyprotein from transposon 297-like Protein"/>
    <property type="match status" value="1"/>
</dbReference>
<evidence type="ECO:0000259" key="18">
    <source>
        <dbReference type="PROSITE" id="PS50878"/>
    </source>
</evidence>
<keyword evidence="4" id="KW-0540">Nuclease</keyword>
<protein>
    <recommendedName>
        <fullName evidence="22">Reverse transcriptase</fullName>
    </recommendedName>
</protein>
<gene>
    <name evidence="20" type="ORF">Vafri_6730</name>
</gene>
<dbReference type="InterPro" id="IPR043128">
    <property type="entry name" value="Rev_trsase/Diguanyl_cyclase"/>
</dbReference>
<dbReference type="CDD" id="cd01647">
    <property type="entry name" value="RT_LTR"/>
    <property type="match status" value="1"/>
</dbReference>
<dbReference type="InterPro" id="IPR000953">
    <property type="entry name" value="Chromo/chromo_shadow_dom"/>
</dbReference>
<dbReference type="Pfam" id="PF00665">
    <property type="entry name" value="rve"/>
    <property type="match status" value="1"/>
</dbReference>
<accession>A0A8J4EXC1</accession>
<sequence length="1075" mass="120871">LQKHAAVFDYDARTLRLSKGSAACVLPWLPSVPEEVVPDDLPQVNHVITAMRKAKDDPEPISRKAAVRMLRKGAHALLVRPSLRLNSVAAQASSQDPDVSVLLTEFADVFRDIPGIPPERPVDHTIPLVSGAQPISRPMYRLSPLELDEVKRQVTDLLAKGLIRPSTSPYSAPILFVSKKDGSLRMCIDYRGLNAVTVKNRYPLPRIDDLLDKLRGSAYFSSIDLQQGYNQIRILESDVPKTAFRTPFGHFEFTVLSFGLANAPATFQAVIDRMFRPFIDKFVVCYLDDILIYSKSKEDHLKHLRQVLEVLRREQLYAKQSKCSWALSQVEYLGHVVSADGIRMDPRKTAAVRDWPVPTSLSELRKFLGLTNYFRKFISKYSSLAAPLTSLTRKDAFQSPDAWTPECQAVFDAIKRAIAEDAVLHFPDYSLPFRVELISDASLQGSGAVLLQNGRPIAFTSKKFSPAERGYTTGEQELLAIIHALREWRCYLEGRPFAVKTDHKPLTFLQGVPTLNRRQARWLEFMARFDFTWEYLSGSLNVADALSRHPSLHAVILSAVTRRQSAASEVTVSGFAQRIVQGYVSDAWFKDPHNLETLKQERGLWIRTDGDRRQIVVPNDDLLRRDILARLHKDPLAGHVGVTRLVELARRNFWWASLTRDAAHFVQQCDECQRAKPLSGKQAGLLQPLPVPAAPWESVSLDFVVGLPPSEGGYDAVLVMVDRLTKMVHLAPTTTSVTAEQTARLFFDNVVRLHGIPQSVISDRGPQFGGKFWASLGTLVNVRVNLSTAYHPQTDGQTERMNRTFGDMLRTYAGNNPRAWDTYLSAAEFAMNNAVNRSTGQSPFFLNYGFHPAIPLARELDVPNPAAKAFVKSFSDRMAEAKRLLEAAQQRATDYYNRGKKEPTFKPGDEVLLSTKNLRQLATGPRKLLPRWVVPYPVKRLVGQAAAELVLPSNMRIHPTFHVSLLRPYRAVPDTSDTNGSNTSSENPGTRPSGPPPVDWMENTPLYSVERILDYRARRIGKNRKRLVHEYLVKWKGYSSDQNSWEPAHNFTPDLIPDLEAARARARGRREDAAS</sequence>
<keyword evidence="5" id="KW-0479">Metal-binding</keyword>
<keyword evidence="11" id="KW-0695">RNA-directed DNA polymerase</keyword>
<dbReference type="GO" id="GO:0006508">
    <property type="term" value="P:proteolysis"/>
    <property type="evidence" value="ECO:0007669"/>
    <property type="project" value="UniProtKB-KW"/>
</dbReference>
<keyword evidence="9" id="KW-0460">Magnesium</keyword>
<dbReference type="FunFam" id="3.30.70.270:FF:000020">
    <property type="entry name" value="Transposon Tf2-6 polyprotein-like Protein"/>
    <property type="match status" value="1"/>
</dbReference>
<evidence type="ECO:0000256" key="6">
    <source>
        <dbReference type="ARBA" id="ARBA00022750"/>
    </source>
</evidence>
<evidence type="ECO:0000256" key="10">
    <source>
        <dbReference type="ARBA" id="ARBA00022908"/>
    </source>
</evidence>
<evidence type="ECO:0000256" key="7">
    <source>
        <dbReference type="ARBA" id="ARBA00022759"/>
    </source>
</evidence>
<feature type="compositionally biased region" description="Low complexity" evidence="16">
    <location>
        <begin position="974"/>
        <end position="985"/>
    </location>
</feature>
<dbReference type="InterPro" id="IPR023780">
    <property type="entry name" value="Chromo_domain"/>
</dbReference>
<dbReference type="InterPro" id="IPR041373">
    <property type="entry name" value="RT_RNaseH"/>
</dbReference>
<keyword evidence="2" id="KW-0808">Transferase</keyword>
<keyword evidence="1" id="KW-0645">Protease</keyword>
<dbReference type="FunFam" id="1.10.340.70:FF:000001">
    <property type="entry name" value="Retrovirus-related Pol polyprotein from transposon gypsy-like Protein"/>
    <property type="match status" value="1"/>
</dbReference>
<evidence type="ECO:0000256" key="16">
    <source>
        <dbReference type="SAM" id="MobiDB-lite"/>
    </source>
</evidence>
<keyword evidence="3" id="KW-0548">Nucleotidyltransferase</keyword>
<dbReference type="InterPro" id="IPR000477">
    <property type="entry name" value="RT_dom"/>
</dbReference>
<dbReference type="InterPro" id="IPR041588">
    <property type="entry name" value="Integrase_H2C2"/>
</dbReference>
<keyword evidence="8" id="KW-0378">Hydrolase</keyword>
<dbReference type="Proteomes" id="UP000747399">
    <property type="component" value="Unassembled WGS sequence"/>
</dbReference>
<evidence type="ECO:0000256" key="11">
    <source>
        <dbReference type="ARBA" id="ARBA00022918"/>
    </source>
</evidence>
<dbReference type="Gene3D" id="3.10.20.370">
    <property type="match status" value="1"/>
</dbReference>
<dbReference type="SUPFAM" id="SSF53098">
    <property type="entry name" value="Ribonuclease H-like"/>
    <property type="match status" value="1"/>
</dbReference>
<keyword evidence="12" id="KW-0239">DNA-directed DNA polymerase</keyword>
<dbReference type="InterPro" id="IPR036397">
    <property type="entry name" value="RNaseH_sf"/>
</dbReference>
<evidence type="ECO:0000256" key="5">
    <source>
        <dbReference type="ARBA" id="ARBA00022723"/>
    </source>
</evidence>
<dbReference type="InterPro" id="IPR056924">
    <property type="entry name" value="SH3_Tf2-1"/>
</dbReference>
<dbReference type="Gene3D" id="3.30.70.270">
    <property type="match status" value="2"/>
</dbReference>
<evidence type="ECO:0000256" key="14">
    <source>
        <dbReference type="ARBA" id="ARBA00023172"/>
    </source>
</evidence>
<dbReference type="Gene3D" id="3.10.10.10">
    <property type="entry name" value="HIV Type 1 Reverse Transcriptase, subunit A, domain 1"/>
    <property type="match status" value="1"/>
</dbReference>
<dbReference type="Pfam" id="PF00078">
    <property type="entry name" value="RVT_1"/>
    <property type="match status" value="1"/>
</dbReference>
<feature type="domain" description="Chromo" evidence="17">
    <location>
        <begin position="1007"/>
        <end position="1059"/>
    </location>
</feature>
<evidence type="ECO:0000256" key="9">
    <source>
        <dbReference type="ARBA" id="ARBA00022842"/>
    </source>
</evidence>
<dbReference type="SUPFAM" id="SSF56672">
    <property type="entry name" value="DNA/RNA polymerases"/>
    <property type="match status" value="1"/>
</dbReference>
<reference evidence="20" key="1">
    <citation type="journal article" date="2021" name="Proc. Natl. Acad. Sci. U.S.A.">
        <title>Three genomes in the algal genus Volvox reveal the fate of a haploid sex-determining region after a transition to homothallism.</title>
        <authorList>
            <person name="Yamamoto K."/>
            <person name="Hamaji T."/>
            <person name="Kawai-Toyooka H."/>
            <person name="Matsuzaki R."/>
            <person name="Takahashi F."/>
            <person name="Nishimura Y."/>
            <person name="Kawachi M."/>
            <person name="Noguchi H."/>
            <person name="Minakuchi Y."/>
            <person name="Umen J.G."/>
            <person name="Toyoda A."/>
            <person name="Nozaki H."/>
        </authorList>
    </citation>
    <scope>NUCLEOTIDE SEQUENCE</scope>
    <source>
        <strain evidence="20">NIES-3780</strain>
    </source>
</reference>
<dbReference type="GO" id="GO:0004190">
    <property type="term" value="F:aspartic-type endopeptidase activity"/>
    <property type="evidence" value="ECO:0007669"/>
    <property type="project" value="UniProtKB-KW"/>
</dbReference>
<dbReference type="GO" id="GO:0004519">
    <property type="term" value="F:endonuclease activity"/>
    <property type="evidence" value="ECO:0007669"/>
    <property type="project" value="UniProtKB-KW"/>
</dbReference>
<evidence type="ECO:0000313" key="20">
    <source>
        <dbReference type="EMBL" id="GIL50572.1"/>
    </source>
</evidence>
<dbReference type="CDD" id="cd00024">
    <property type="entry name" value="CD_CSD"/>
    <property type="match status" value="1"/>
</dbReference>
<dbReference type="InterPro" id="IPR050951">
    <property type="entry name" value="Retrovirus_Pol_polyprotein"/>
</dbReference>
<evidence type="ECO:0000256" key="2">
    <source>
        <dbReference type="ARBA" id="ARBA00022679"/>
    </source>
</evidence>
<dbReference type="Pfam" id="PF00385">
    <property type="entry name" value="Chromo"/>
    <property type="match status" value="1"/>
</dbReference>
<dbReference type="SMART" id="SM00298">
    <property type="entry name" value="CHROMO"/>
    <property type="match status" value="1"/>
</dbReference>
<evidence type="ECO:0008006" key="22">
    <source>
        <dbReference type="Google" id="ProtNLM"/>
    </source>
</evidence>
<evidence type="ECO:0000256" key="3">
    <source>
        <dbReference type="ARBA" id="ARBA00022695"/>
    </source>
</evidence>
<evidence type="ECO:0000256" key="4">
    <source>
        <dbReference type="ARBA" id="ARBA00022722"/>
    </source>
</evidence>
<dbReference type="GO" id="GO:0015074">
    <property type="term" value="P:DNA integration"/>
    <property type="evidence" value="ECO:0007669"/>
    <property type="project" value="UniProtKB-KW"/>
</dbReference>
<dbReference type="Gene3D" id="1.10.340.70">
    <property type="match status" value="1"/>
</dbReference>
<organism evidence="20 21">
    <name type="scientific">Volvox africanus</name>
    <dbReference type="NCBI Taxonomy" id="51714"/>
    <lineage>
        <taxon>Eukaryota</taxon>
        <taxon>Viridiplantae</taxon>
        <taxon>Chlorophyta</taxon>
        <taxon>core chlorophytes</taxon>
        <taxon>Chlorophyceae</taxon>
        <taxon>CS clade</taxon>
        <taxon>Chlamydomonadales</taxon>
        <taxon>Volvocaceae</taxon>
        <taxon>Volvox</taxon>
    </lineage>
</organism>
<dbReference type="Pfam" id="PF17921">
    <property type="entry name" value="Integrase_H2C2"/>
    <property type="match status" value="1"/>
</dbReference>
<keyword evidence="13" id="KW-0238">DNA-binding</keyword>
<dbReference type="GO" id="GO:0003964">
    <property type="term" value="F:RNA-directed DNA polymerase activity"/>
    <property type="evidence" value="ECO:0007669"/>
    <property type="project" value="UniProtKB-KW"/>
</dbReference>
<evidence type="ECO:0000259" key="19">
    <source>
        <dbReference type="PROSITE" id="PS50994"/>
    </source>
</evidence>
<name>A0A8J4EXC1_9CHLO</name>
<feature type="coiled-coil region" evidence="15">
    <location>
        <begin position="871"/>
        <end position="898"/>
    </location>
</feature>
<dbReference type="Gene3D" id="3.30.420.10">
    <property type="entry name" value="Ribonuclease H-like superfamily/Ribonuclease H"/>
    <property type="match status" value="1"/>
</dbReference>
<keyword evidence="10" id="KW-0229">DNA integration</keyword>
<evidence type="ECO:0000313" key="21">
    <source>
        <dbReference type="Proteomes" id="UP000747399"/>
    </source>
</evidence>
<keyword evidence="15" id="KW-0175">Coiled coil</keyword>
<dbReference type="CDD" id="cd09274">
    <property type="entry name" value="RNase_HI_RT_Ty3"/>
    <property type="match status" value="1"/>
</dbReference>
<dbReference type="Pfam" id="PF24626">
    <property type="entry name" value="SH3_Tf2-1"/>
    <property type="match status" value="1"/>
</dbReference>
<feature type="domain" description="Reverse transcriptase" evidence="18">
    <location>
        <begin position="158"/>
        <end position="337"/>
    </location>
</feature>
<dbReference type="Gene3D" id="2.40.50.40">
    <property type="match status" value="1"/>
</dbReference>
<keyword evidence="14" id="KW-0233">DNA recombination</keyword>
<evidence type="ECO:0000256" key="8">
    <source>
        <dbReference type="ARBA" id="ARBA00022801"/>
    </source>
</evidence>
<evidence type="ECO:0000259" key="17">
    <source>
        <dbReference type="PROSITE" id="PS50013"/>
    </source>
</evidence>
<keyword evidence="7" id="KW-0255">Endonuclease</keyword>
<keyword evidence="6" id="KW-0064">Aspartyl protease</keyword>
<dbReference type="InterPro" id="IPR001584">
    <property type="entry name" value="Integrase_cat-core"/>
</dbReference>
<dbReference type="PANTHER" id="PTHR37984">
    <property type="entry name" value="PROTEIN CBG26694"/>
    <property type="match status" value="1"/>
</dbReference>
<evidence type="ECO:0000256" key="13">
    <source>
        <dbReference type="ARBA" id="ARBA00023125"/>
    </source>
</evidence>
<dbReference type="InterPro" id="IPR012337">
    <property type="entry name" value="RNaseH-like_sf"/>
</dbReference>
<dbReference type="GO" id="GO:0006310">
    <property type="term" value="P:DNA recombination"/>
    <property type="evidence" value="ECO:0007669"/>
    <property type="project" value="UniProtKB-KW"/>
</dbReference>
<feature type="non-terminal residue" evidence="20">
    <location>
        <position position="1"/>
    </location>
</feature>
<proteinExistence type="predicted"/>
<dbReference type="AlphaFoldDB" id="A0A8J4EXC1"/>
<feature type="region of interest" description="Disordered" evidence="16">
    <location>
        <begin position="971"/>
        <end position="1001"/>
    </location>
</feature>
<keyword evidence="21" id="KW-1185">Reference proteome</keyword>
<dbReference type="GO" id="GO:0046872">
    <property type="term" value="F:metal ion binding"/>
    <property type="evidence" value="ECO:0007669"/>
    <property type="project" value="UniProtKB-KW"/>
</dbReference>
<dbReference type="InterPro" id="IPR043502">
    <property type="entry name" value="DNA/RNA_pol_sf"/>
</dbReference>
<evidence type="ECO:0000256" key="15">
    <source>
        <dbReference type="SAM" id="Coils"/>
    </source>
</evidence>
<dbReference type="EMBL" id="BNCO01000009">
    <property type="protein sequence ID" value="GIL50572.1"/>
    <property type="molecule type" value="Genomic_DNA"/>
</dbReference>
<dbReference type="PROSITE" id="PS50013">
    <property type="entry name" value="CHROMO_2"/>
    <property type="match status" value="1"/>
</dbReference>
<dbReference type="PANTHER" id="PTHR37984:SF5">
    <property type="entry name" value="PROTEIN NYNRIN-LIKE"/>
    <property type="match status" value="1"/>
</dbReference>
<dbReference type="PROSITE" id="PS50878">
    <property type="entry name" value="RT_POL"/>
    <property type="match status" value="1"/>
</dbReference>
<dbReference type="PROSITE" id="PS50994">
    <property type="entry name" value="INTEGRASE"/>
    <property type="match status" value="1"/>
</dbReference>
<dbReference type="Pfam" id="PF17917">
    <property type="entry name" value="RT_RNaseH"/>
    <property type="match status" value="1"/>
</dbReference>